<name>A0A840CN84_9BACT</name>
<dbReference type="Pfam" id="PF04505">
    <property type="entry name" value="CD225"/>
    <property type="match status" value="1"/>
</dbReference>
<organism evidence="7 8">
    <name type="scientific">Dysgonomonas hofstadii</name>
    <dbReference type="NCBI Taxonomy" id="637886"/>
    <lineage>
        <taxon>Bacteria</taxon>
        <taxon>Pseudomonadati</taxon>
        <taxon>Bacteroidota</taxon>
        <taxon>Bacteroidia</taxon>
        <taxon>Bacteroidales</taxon>
        <taxon>Dysgonomonadaceae</taxon>
        <taxon>Dysgonomonas</taxon>
    </lineage>
</organism>
<evidence type="ECO:0000256" key="3">
    <source>
        <dbReference type="ARBA" id="ARBA00022989"/>
    </source>
</evidence>
<dbReference type="GO" id="GO:0016020">
    <property type="term" value="C:membrane"/>
    <property type="evidence" value="ECO:0007669"/>
    <property type="project" value="UniProtKB-SubCell"/>
</dbReference>
<evidence type="ECO:0000256" key="5">
    <source>
        <dbReference type="SAM" id="MobiDB-lite"/>
    </source>
</evidence>
<evidence type="ECO:0000256" key="1">
    <source>
        <dbReference type="ARBA" id="ARBA00004370"/>
    </source>
</evidence>
<evidence type="ECO:0000313" key="7">
    <source>
        <dbReference type="EMBL" id="MBB4035518.1"/>
    </source>
</evidence>
<dbReference type="PANTHER" id="PTHR14948:SF44">
    <property type="entry name" value="PROLINE-RICH TRANSMEMBRANE PROTEIN 1-LIKE"/>
    <property type="match status" value="1"/>
</dbReference>
<comment type="subcellular location">
    <subcellularLocation>
        <location evidence="1">Membrane</location>
    </subcellularLocation>
</comment>
<dbReference type="EMBL" id="JACIEP010000004">
    <property type="protein sequence ID" value="MBB4035518.1"/>
    <property type="molecule type" value="Genomic_DNA"/>
</dbReference>
<dbReference type="Proteomes" id="UP000555103">
    <property type="component" value="Unassembled WGS sequence"/>
</dbReference>
<dbReference type="RefSeq" id="WP_183306453.1">
    <property type="nucleotide sequence ID" value="NZ_JACIEP010000004.1"/>
</dbReference>
<feature type="transmembrane region" description="Helical" evidence="6">
    <location>
        <begin position="38"/>
        <end position="70"/>
    </location>
</feature>
<keyword evidence="3 6" id="KW-1133">Transmembrane helix</keyword>
<comment type="caution">
    <text evidence="7">The sequence shown here is derived from an EMBL/GenBank/DDBJ whole genome shotgun (WGS) entry which is preliminary data.</text>
</comment>
<protein>
    <recommendedName>
        <fullName evidence="9">Interferon-induced transmembrane protein</fullName>
    </recommendedName>
</protein>
<evidence type="ECO:0000256" key="6">
    <source>
        <dbReference type="SAM" id="Phobius"/>
    </source>
</evidence>
<dbReference type="PANTHER" id="PTHR14948">
    <property type="entry name" value="NG5"/>
    <property type="match status" value="1"/>
</dbReference>
<sequence length="131" mass="14085">MSEYNQQETQEPQESQFSSFQSSNTDGPIQPIKPDNNLVLSIISAVVGLCSPCCIGLILGIIAIVFSTQVDSKYTVGDYRGSESAAKTAKILALIAIGLFVLNAIYAIVMFATGGMDAALEQYKMILDQIQ</sequence>
<evidence type="ECO:0000313" key="8">
    <source>
        <dbReference type="Proteomes" id="UP000555103"/>
    </source>
</evidence>
<evidence type="ECO:0008006" key="9">
    <source>
        <dbReference type="Google" id="ProtNLM"/>
    </source>
</evidence>
<feature type="transmembrane region" description="Helical" evidence="6">
    <location>
        <begin position="91"/>
        <end position="112"/>
    </location>
</feature>
<reference evidence="7 8" key="1">
    <citation type="submission" date="2020-08" db="EMBL/GenBank/DDBJ databases">
        <title>Genomic Encyclopedia of Type Strains, Phase IV (KMG-IV): sequencing the most valuable type-strain genomes for metagenomic binning, comparative biology and taxonomic classification.</title>
        <authorList>
            <person name="Goeker M."/>
        </authorList>
    </citation>
    <scope>NUCLEOTIDE SEQUENCE [LARGE SCALE GENOMIC DNA]</scope>
    <source>
        <strain evidence="7 8">DSM 104969</strain>
    </source>
</reference>
<keyword evidence="8" id="KW-1185">Reference proteome</keyword>
<dbReference type="AlphaFoldDB" id="A0A840CN84"/>
<gene>
    <name evidence="7" type="ORF">GGR21_001411</name>
</gene>
<dbReference type="InterPro" id="IPR007593">
    <property type="entry name" value="CD225/Dispanin_fam"/>
</dbReference>
<keyword evidence="2 6" id="KW-0812">Transmembrane</keyword>
<evidence type="ECO:0000256" key="2">
    <source>
        <dbReference type="ARBA" id="ARBA00022692"/>
    </source>
</evidence>
<evidence type="ECO:0000256" key="4">
    <source>
        <dbReference type="ARBA" id="ARBA00023136"/>
    </source>
</evidence>
<keyword evidence="4 6" id="KW-0472">Membrane</keyword>
<proteinExistence type="predicted"/>
<feature type="compositionally biased region" description="Low complexity" evidence="5">
    <location>
        <begin position="1"/>
        <end position="23"/>
    </location>
</feature>
<feature type="region of interest" description="Disordered" evidence="5">
    <location>
        <begin position="1"/>
        <end position="30"/>
    </location>
</feature>
<accession>A0A840CN84</accession>
<dbReference type="InterPro" id="IPR051423">
    <property type="entry name" value="CD225/Dispanin"/>
</dbReference>